<comment type="caution">
    <text evidence="1">The sequence shown here is derived from an EMBL/GenBank/DDBJ whole genome shotgun (WGS) entry which is preliminary data.</text>
</comment>
<dbReference type="Proteomes" id="UP000431080">
    <property type="component" value="Unassembled WGS sequence"/>
</dbReference>
<protein>
    <submittedName>
        <fullName evidence="1">Uncharacterized protein</fullName>
    </submittedName>
</protein>
<name>A0A6I2F588_9MICO</name>
<dbReference type="RefSeq" id="WP_153685043.1">
    <property type="nucleotide sequence ID" value="NZ_WJIF01000006.1"/>
</dbReference>
<sequence>MRWDLLFDDLGWQLDQEQQAEERALALEEERLRLSRLTLRDRLRALAGGPEAVRLLLRGGTLVQARPVSFGRDWMSAELVGHRTAPRCVVPLAAVTAILPGRDQLDRSLEPAAEASSAVADRIPLAFVLRDLARRRAPVAVSTDDGELTGTLDRVARDHVDLALHEPGVARRDVDLQGYRIVALDAIRLVTFD</sequence>
<accession>A0A6I2F588</accession>
<gene>
    <name evidence="1" type="ORF">GE115_12110</name>
</gene>
<dbReference type="EMBL" id="WJIF01000006">
    <property type="protein sequence ID" value="MRG60605.1"/>
    <property type="molecule type" value="Genomic_DNA"/>
</dbReference>
<evidence type="ECO:0000313" key="2">
    <source>
        <dbReference type="Proteomes" id="UP000431080"/>
    </source>
</evidence>
<organism evidence="1 2">
    <name type="scientific">Agromyces agglutinans</name>
    <dbReference type="NCBI Taxonomy" id="2662258"/>
    <lineage>
        <taxon>Bacteria</taxon>
        <taxon>Bacillati</taxon>
        <taxon>Actinomycetota</taxon>
        <taxon>Actinomycetes</taxon>
        <taxon>Micrococcales</taxon>
        <taxon>Microbacteriaceae</taxon>
        <taxon>Agromyces</taxon>
    </lineage>
</organism>
<evidence type="ECO:0000313" key="1">
    <source>
        <dbReference type="EMBL" id="MRG60605.1"/>
    </source>
</evidence>
<keyword evidence="2" id="KW-1185">Reference proteome</keyword>
<dbReference type="AlphaFoldDB" id="A0A6I2F588"/>
<proteinExistence type="predicted"/>
<reference evidence="1 2" key="1">
    <citation type="submission" date="2019-10" db="EMBL/GenBank/DDBJ databases">
        <authorList>
            <person name="Nie G."/>
            <person name="Ming H."/>
            <person name="Yi B."/>
        </authorList>
    </citation>
    <scope>NUCLEOTIDE SEQUENCE [LARGE SCALE GENOMIC DNA]</scope>
    <source>
        <strain evidence="1 2">CFH 90414</strain>
    </source>
</reference>